<evidence type="ECO:0000313" key="3">
    <source>
        <dbReference type="Proteomes" id="UP000198290"/>
    </source>
</evidence>
<reference evidence="3" key="3">
    <citation type="journal article" date="2017" name="Plant Physiol. Biochem.">
        <title>Differential oxidative and antioxidative response of duckweed Lemna minor toward plant growth promoting/inhibiting bacteria.</title>
        <authorList>
            <person name="Ishizawa H."/>
            <person name="Kuroda M."/>
            <person name="Morikawa M."/>
            <person name="Ike M."/>
        </authorList>
    </citation>
    <scope>NUCLEOTIDE SEQUENCE [LARGE SCALE GENOMIC DNA]</scope>
    <source>
        <strain evidence="3">H3</strain>
    </source>
</reference>
<proteinExistence type="predicted"/>
<name>A0A3G9GGC5_9NEIS</name>
<sequence length="468" mass="50829">MLLPPIATGLAGKVSLSGQAACQTNAHYIHSRSRLCMPHVFVRQATLAWRPMTLGDGSHCQRQPSGLHLAAEGLHSHCALHNKEDIMTLTFSRLQATARPSILEHLSVLSPDDRFTRFGLELSPAAVAAYVDSINFNRDIVIGAHYRALLIGVVHIAVFQHEAYPCGELGISVDSFCQGKGIGRLLFDQALQHARRRKVNRLRIQYLRRNGRMASLCRGLSTHFAQEGEETACQITLAEDDVANACRYEMLDGIEVFHADAAPAHGHVLFIHGVAGDGWQWRENMLPWFAAHGLSGSALSLRGHGGSAARQNQTLRDYEQDVQQVLDGLPGKPDLIVGHSMGGFLTQRVLEGNTDLHRASLICSVPPWGLLPGTLDKVVEFMGDPLGKAIAIQAAEGKPAYVNPDNVSARVQVIGGSRDKLIPPEVVAATARSYDTTPVMIEDAGHAVISSSKWQSVAEQVLHHLLAS</sequence>
<dbReference type="SUPFAM" id="SSF55729">
    <property type="entry name" value="Acyl-CoA N-acyltransferases (Nat)"/>
    <property type="match status" value="1"/>
</dbReference>
<reference evidence="2 3" key="2">
    <citation type="journal article" date="2017" name="Genome Announc.">
        <title>Draft genome sequence of Aquitalea magnusonii strain H3, a plant growth-promoting bacterium of duckweed Lemna minor.</title>
        <authorList>
            <person name="Ishizawa H."/>
            <person name="Kuroda M."/>
            <person name="Ike M."/>
        </authorList>
    </citation>
    <scope>NUCLEOTIDE SEQUENCE [LARGE SCALE GENOMIC DNA]</scope>
    <source>
        <strain evidence="2 3">H3</strain>
    </source>
</reference>
<dbReference type="Pfam" id="PF00583">
    <property type="entry name" value="Acetyltransf_1"/>
    <property type="match status" value="1"/>
</dbReference>
<dbReference type="PANTHER" id="PTHR43194:SF2">
    <property type="entry name" value="PEROXISOMAL MEMBRANE PROTEIN LPX1"/>
    <property type="match status" value="1"/>
</dbReference>
<reference evidence="3" key="1">
    <citation type="journal article" date="2017" name="Biotechnol. Biofuels">
        <title>Evaluation of environmental bacterial communities as a factor affecting the growth of duckweed Lemna minor.</title>
        <authorList>
            <person name="Ishizawa H."/>
            <person name="Kuroda M."/>
            <person name="Morikawa M."/>
            <person name="Ike M."/>
        </authorList>
    </citation>
    <scope>NUCLEOTIDE SEQUENCE [LARGE SCALE GENOMIC DNA]</scope>
    <source>
        <strain evidence="3">H3</strain>
    </source>
</reference>
<dbReference type="InterPro" id="IPR000073">
    <property type="entry name" value="AB_hydrolase_1"/>
</dbReference>
<protein>
    <submittedName>
        <fullName evidence="2">Histone acetyltransferase HPA2 and related acetyltransferase</fullName>
    </submittedName>
</protein>
<dbReference type="Gene3D" id="3.40.630.30">
    <property type="match status" value="1"/>
</dbReference>
<keyword evidence="3" id="KW-1185">Reference proteome</keyword>
<accession>A0A3G9GGC5</accession>
<dbReference type="PROSITE" id="PS51186">
    <property type="entry name" value="GNAT"/>
    <property type="match status" value="1"/>
</dbReference>
<organism evidence="2 3">
    <name type="scientific">Aquitalea magnusonii</name>
    <dbReference type="NCBI Taxonomy" id="332411"/>
    <lineage>
        <taxon>Bacteria</taxon>
        <taxon>Pseudomonadati</taxon>
        <taxon>Pseudomonadota</taxon>
        <taxon>Betaproteobacteria</taxon>
        <taxon>Neisseriales</taxon>
        <taxon>Chromobacteriaceae</taxon>
        <taxon>Aquitalea</taxon>
    </lineage>
</organism>
<dbReference type="SUPFAM" id="SSF53474">
    <property type="entry name" value="alpha/beta-Hydrolases"/>
    <property type="match status" value="1"/>
</dbReference>
<dbReference type="Pfam" id="PF12697">
    <property type="entry name" value="Abhydrolase_6"/>
    <property type="match status" value="1"/>
</dbReference>
<feature type="domain" description="N-acetyltransferase" evidence="1">
    <location>
        <begin position="104"/>
        <end position="255"/>
    </location>
</feature>
<keyword evidence="2" id="KW-0808">Transferase</keyword>
<dbReference type="PANTHER" id="PTHR43194">
    <property type="entry name" value="HYDROLASE ALPHA/BETA FOLD FAMILY"/>
    <property type="match status" value="1"/>
</dbReference>
<dbReference type="InterPro" id="IPR000182">
    <property type="entry name" value="GNAT_dom"/>
</dbReference>
<dbReference type="InterPro" id="IPR029058">
    <property type="entry name" value="AB_hydrolase_fold"/>
</dbReference>
<dbReference type="Proteomes" id="UP000198290">
    <property type="component" value="Chromosome"/>
</dbReference>
<evidence type="ECO:0000259" key="1">
    <source>
        <dbReference type="PROSITE" id="PS51186"/>
    </source>
</evidence>
<gene>
    <name evidence="2" type="ORF">DLM_1684</name>
</gene>
<dbReference type="KEGG" id="amah:DLM_1684"/>
<dbReference type="CDD" id="cd04301">
    <property type="entry name" value="NAT_SF"/>
    <property type="match status" value="1"/>
</dbReference>
<dbReference type="InterPro" id="IPR016181">
    <property type="entry name" value="Acyl_CoA_acyltransferase"/>
</dbReference>
<dbReference type="EMBL" id="AP018823">
    <property type="protein sequence ID" value="BBF85301.1"/>
    <property type="molecule type" value="Genomic_DNA"/>
</dbReference>
<dbReference type="AlphaFoldDB" id="A0A3G9GGC5"/>
<evidence type="ECO:0000313" key="2">
    <source>
        <dbReference type="EMBL" id="BBF85301.1"/>
    </source>
</evidence>
<dbReference type="InterPro" id="IPR050228">
    <property type="entry name" value="Carboxylesterase_BioH"/>
</dbReference>
<dbReference type="GO" id="GO:0016747">
    <property type="term" value="F:acyltransferase activity, transferring groups other than amino-acyl groups"/>
    <property type="evidence" value="ECO:0007669"/>
    <property type="project" value="InterPro"/>
</dbReference>
<dbReference type="Gene3D" id="3.40.50.1820">
    <property type="entry name" value="alpha/beta hydrolase"/>
    <property type="match status" value="1"/>
</dbReference>